<evidence type="ECO:0000256" key="1">
    <source>
        <dbReference type="ARBA" id="ARBA00023224"/>
    </source>
</evidence>
<comment type="similarity">
    <text evidence="2">Belongs to the methyl-accepting chemotaxis (MCP) protein family.</text>
</comment>
<dbReference type="InterPro" id="IPR038158">
    <property type="entry name" value="H-NOX_domain_sf"/>
</dbReference>
<dbReference type="Gene3D" id="3.90.1520.10">
    <property type="entry name" value="H-NOX domain"/>
    <property type="match status" value="1"/>
</dbReference>
<dbReference type="GO" id="GO:0007165">
    <property type="term" value="P:signal transduction"/>
    <property type="evidence" value="ECO:0007669"/>
    <property type="project" value="UniProtKB-KW"/>
</dbReference>
<dbReference type="RefSeq" id="WP_245741375.1">
    <property type="nucleotide sequence ID" value="NZ_FNZK01000010.1"/>
</dbReference>
<dbReference type="PANTHER" id="PTHR32089">
    <property type="entry name" value="METHYL-ACCEPTING CHEMOTAXIS PROTEIN MCPB"/>
    <property type="match status" value="1"/>
</dbReference>
<dbReference type="Pfam" id="PF00015">
    <property type="entry name" value="MCPsignal"/>
    <property type="match status" value="1"/>
</dbReference>
<reference evidence="6 7" key="1">
    <citation type="submission" date="2016-10" db="EMBL/GenBank/DDBJ databases">
        <authorList>
            <person name="de Groot N.N."/>
        </authorList>
    </citation>
    <scope>NUCLEOTIDE SEQUENCE [LARGE SCALE GENOMIC DNA]</scope>
    <source>
        <strain evidence="6 7">DSM 2179</strain>
    </source>
</reference>
<feature type="transmembrane region" description="Helical" evidence="4">
    <location>
        <begin position="192"/>
        <end position="218"/>
    </location>
</feature>
<dbReference type="Proteomes" id="UP000199662">
    <property type="component" value="Unassembled WGS sequence"/>
</dbReference>
<dbReference type="SMART" id="SM00283">
    <property type="entry name" value="MA"/>
    <property type="match status" value="1"/>
</dbReference>
<dbReference type="STRING" id="84035.SAMN05660742_11044"/>
<dbReference type="InterPro" id="IPR004089">
    <property type="entry name" value="MCPsignal_dom"/>
</dbReference>
<keyword evidence="7" id="KW-1185">Reference proteome</keyword>
<evidence type="ECO:0000313" key="7">
    <source>
        <dbReference type="Proteomes" id="UP000199662"/>
    </source>
</evidence>
<evidence type="ECO:0000256" key="3">
    <source>
        <dbReference type="PROSITE-ProRule" id="PRU00284"/>
    </source>
</evidence>
<evidence type="ECO:0000259" key="5">
    <source>
        <dbReference type="PROSITE" id="PS50111"/>
    </source>
</evidence>
<keyword evidence="1 3" id="KW-0807">Transducer</keyword>
<dbReference type="InterPro" id="IPR004090">
    <property type="entry name" value="Chemotax_Me-accpt_rcpt"/>
</dbReference>
<dbReference type="GO" id="GO:0004888">
    <property type="term" value="F:transmembrane signaling receptor activity"/>
    <property type="evidence" value="ECO:0007669"/>
    <property type="project" value="InterPro"/>
</dbReference>
<dbReference type="InterPro" id="IPR024096">
    <property type="entry name" value="NO_sig/Golgi_transp_ligand-bd"/>
</dbReference>
<gene>
    <name evidence="6" type="ORF">SAMN05660742_11044</name>
</gene>
<evidence type="ECO:0000313" key="6">
    <source>
        <dbReference type="EMBL" id="SEJ55054.1"/>
    </source>
</evidence>
<name>A0A1H6ZSA6_9FIRM</name>
<evidence type="ECO:0000256" key="4">
    <source>
        <dbReference type="SAM" id="Phobius"/>
    </source>
</evidence>
<dbReference type="PANTHER" id="PTHR32089:SF112">
    <property type="entry name" value="LYSOZYME-LIKE PROTEIN-RELATED"/>
    <property type="match status" value="1"/>
</dbReference>
<dbReference type="GO" id="GO:0016020">
    <property type="term" value="C:membrane"/>
    <property type="evidence" value="ECO:0007669"/>
    <property type="project" value="InterPro"/>
</dbReference>
<dbReference type="Gene3D" id="1.10.287.950">
    <property type="entry name" value="Methyl-accepting chemotaxis protein"/>
    <property type="match status" value="1"/>
</dbReference>
<dbReference type="InterPro" id="IPR011644">
    <property type="entry name" value="Heme_NO-bd"/>
</dbReference>
<evidence type="ECO:0000256" key="2">
    <source>
        <dbReference type="ARBA" id="ARBA00029447"/>
    </source>
</evidence>
<dbReference type="AlphaFoldDB" id="A0A1H6ZSA6"/>
<dbReference type="Pfam" id="PF07700">
    <property type="entry name" value="HNOB"/>
    <property type="match status" value="1"/>
</dbReference>
<keyword evidence="4" id="KW-0812">Transmembrane</keyword>
<accession>A0A1H6ZSA6</accession>
<keyword evidence="4" id="KW-1133">Transmembrane helix</keyword>
<dbReference type="GO" id="GO:0006935">
    <property type="term" value="P:chemotaxis"/>
    <property type="evidence" value="ECO:0007669"/>
    <property type="project" value="InterPro"/>
</dbReference>
<feature type="transmembrane region" description="Helical" evidence="4">
    <location>
        <begin position="224"/>
        <end position="244"/>
    </location>
</feature>
<keyword evidence="4" id="KW-0472">Membrane</keyword>
<dbReference type="PROSITE" id="PS50111">
    <property type="entry name" value="CHEMOTAXIS_TRANSDUC_2"/>
    <property type="match status" value="1"/>
</dbReference>
<proteinExistence type="inferred from homology"/>
<organism evidence="6 7">
    <name type="scientific">Propionispira arboris</name>
    <dbReference type="NCBI Taxonomy" id="84035"/>
    <lineage>
        <taxon>Bacteria</taxon>
        <taxon>Bacillati</taxon>
        <taxon>Bacillota</taxon>
        <taxon>Negativicutes</taxon>
        <taxon>Selenomonadales</taxon>
        <taxon>Selenomonadaceae</taxon>
        <taxon>Propionispira</taxon>
    </lineage>
</organism>
<dbReference type="GO" id="GO:0020037">
    <property type="term" value="F:heme binding"/>
    <property type="evidence" value="ECO:0007669"/>
    <property type="project" value="InterPro"/>
</dbReference>
<dbReference type="EMBL" id="FNZK01000010">
    <property type="protein sequence ID" value="SEJ55054.1"/>
    <property type="molecule type" value="Genomic_DNA"/>
</dbReference>
<sequence>MIKIKGTVVATWISTAKKLWGEAVVAEIMGNLGWESTRIFLPTEDVEDNKPKQMVEMLSKKTGQSVKQIWHAIGKDNVTAFFNVYPAFFQNKTLYSFLASLYDIHVEVVKRIAGAKPPEVIMTPISEHEAIFSYRSERAMFDYFLGLLDGSAEHYHEALGIEVLEQTSNSLKLKLKFAQSITHTQTFGLNKWLGFVGGLAAKIGLLVTVAVFVALLIVRTFTEVSLWTSLVAGFVSYISAAVLLRPMQSIKMQMDRLLEHRYIETFTLHTKDEFERLNCKIEEYKKRIKADFTGFKGTTDELNRYGGTFNTLAGNMGSASDHITNIMDEVAVSVLHEATSTTDAVGILNGNIVTLKTVVDQQIENNQHLQNAVDKIDRGFGDVHSSSDKIHDSMVNFAKVKKDVGKLSVQTQKITEITGMVAAIAGQTNMLALNAAIEAARAGEQGRGFAVVAQEVGRLAEESQQHSEIISADVLVITHTIQDVVKSVDEEYALLSTESKQLIGVVNENAEHVANIRAVSAGIVDMISKLEHEMEDINSVYGNIESIAAISEENSAATQEVNSAVRIYNDKLQDMIGKIGEFKKMTQNFAVDINQYKI</sequence>
<dbReference type="SUPFAM" id="SSF111126">
    <property type="entry name" value="Ligand-binding domain in the NO signalling and Golgi transport"/>
    <property type="match status" value="1"/>
</dbReference>
<feature type="domain" description="Methyl-accepting transducer" evidence="5">
    <location>
        <begin position="312"/>
        <end position="569"/>
    </location>
</feature>
<protein>
    <submittedName>
        <fullName evidence="6">Methyl-accepting chemotaxis protein</fullName>
    </submittedName>
</protein>
<dbReference type="SUPFAM" id="SSF58104">
    <property type="entry name" value="Methyl-accepting chemotaxis protein (MCP) signaling domain"/>
    <property type="match status" value="1"/>
</dbReference>
<dbReference type="PRINTS" id="PR00260">
    <property type="entry name" value="CHEMTRNSDUCR"/>
</dbReference>